<dbReference type="GO" id="GO:0004713">
    <property type="term" value="F:protein tyrosine kinase activity"/>
    <property type="evidence" value="ECO:0007669"/>
    <property type="project" value="InterPro"/>
</dbReference>
<comment type="caution">
    <text evidence="13">The sequence shown here is derived from an EMBL/GenBank/DDBJ whole genome shotgun (WGS) entry which is preliminary data.</text>
</comment>
<dbReference type="SMART" id="SM00219">
    <property type="entry name" value="TyrKc"/>
    <property type="match status" value="1"/>
</dbReference>
<reference evidence="13" key="2">
    <citation type="submission" date="2023-06" db="EMBL/GenBank/DDBJ databases">
        <authorList>
            <person name="Ma L."/>
            <person name="Liu K.-W."/>
            <person name="Li Z."/>
            <person name="Hsiao Y.-Y."/>
            <person name="Qi Y."/>
            <person name="Fu T."/>
            <person name="Tang G."/>
            <person name="Zhang D."/>
            <person name="Sun W.-H."/>
            <person name="Liu D.-K."/>
            <person name="Li Y."/>
            <person name="Chen G.-Z."/>
            <person name="Liu X.-D."/>
            <person name="Liao X.-Y."/>
            <person name="Jiang Y.-T."/>
            <person name="Yu X."/>
            <person name="Hao Y."/>
            <person name="Huang J."/>
            <person name="Zhao X.-W."/>
            <person name="Ke S."/>
            <person name="Chen Y.-Y."/>
            <person name="Wu W.-L."/>
            <person name="Hsu J.-L."/>
            <person name="Lin Y.-F."/>
            <person name="Huang M.-D."/>
            <person name="Li C.-Y."/>
            <person name="Huang L."/>
            <person name="Wang Z.-W."/>
            <person name="Zhao X."/>
            <person name="Zhong W.-Y."/>
            <person name="Peng D.-H."/>
            <person name="Ahmad S."/>
            <person name="Lan S."/>
            <person name="Zhang J.-S."/>
            <person name="Tsai W.-C."/>
            <person name="Van De Peer Y."/>
            <person name="Liu Z.-J."/>
        </authorList>
    </citation>
    <scope>NUCLEOTIDE SEQUENCE</scope>
    <source>
        <strain evidence="13">SCP</strain>
        <tissue evidence="13">Leaves</tissue>
    </source>
</reference>
<keyword evidence="10" id="KW-0325">Glycoprotein</keyword>
<evidence type="ECO:0000256" key="2">
    <source>
        <dbReference type="ARBA" id="ARBA00022527"/>
    </source>
</evidence>
<dbReference type="InterPro" id="IPR020635">
    <property type="entry name" value="Tyr_kinase_cat_dom"/>
</dbReference>
<dbReference type="PROSITE" id="PS50011">
    <property type="entry name" value="PROTEIN_KINASE_DOM"/>
    <property type="match status" value="1"/>
</dbReference>
<dbReference type="InterPro" id="IPR001245">
    <property type="entry name" value="Ser-Thr/Tyr_kinase_cat_dom"/>
</dbReference>
<dbReference type="EMBL" id="JAUJYN010000001">
    <property type="protein sequence ID" value="KAK1279465.1"/>
    <property type="molecule type" value="Genomic_DNA"/>
</dbReference>
<feature type="domain" description="Protein kinase" evidence="12">
    <location>
        <begin position="45"/>
        <end position="174"/>
    </location>
</feature>
<keyword evidence="3" id="KW-0808">Transferase</keyword>
<reference evidence="13" key="1">
    <citation type="journal article" date="2023" name="Nat. Commun.">
        <title>Diploid and tetraploid genomes of Acorus and the evolution of monocots.</title>
        <authorList>
            <person name="Ma L."/>
            <person name="Liu K.W."/>
            <person name="Li Z."/>
            <person name="Hsiao Y.Y."/>
            <person name="Qi Y."/>
            <person name="Fu T."/>
            <person name="Tang G.D."/>
            <person name="Zhang D."/>
            <person name="Sun W.H."/>
            <person name="Liu D.K."/>
            <person name="Li Y."/>
            <person name="Chen G.Z."/>
            <person name="Liu X.D."/>
            <person name="Liao X.Y."/>
            <person name="Jiang Y.T."/>
            <person name="Yu X."/>
            <person name="Hao Y."/>
            <person name="Huang J."/>
            <person name="Zhao X.W."/>
            <person name="Ke S."/>
            <person name="Chen Y.Y."/>
            <person name="Wu W.L."/>
            <person name="Hsu J.L."/>
            <person name="Lin Y.F."/>
            <person name="Huang M.D."/>
            <person name="Li C.Y."/>
            <person name="Huang L."/>
            <person name="Wang Z.W."/>
            <person name="Zhao X."/>
            <person name="Zhong W.Y."/>
            <person name="Peng D.H."/>
            <person name="Ahmad S."/>
            <person name="Lan S."/>
            <person name="Zhang J.S."/>
            <person name="Tsai W.C."/>
            <person name="Van de Peer Y."/>
            <person name="Liu Z.J."/>
        </authorList>
    </citation>
    <scope>NUCLEOTIDE SEQUENCE</scope>
    <source>
        <strain evidence="13">SCP</strain>
    </source>
</reference>
<keyword evidence="8" id="KW-1133">Transmembrane helix</keyword>
<evidence type="ECO:0000259" key="12">
    <source>
        <dbReference type="PROSITE" id="PS50011"/>
    </source>
</evidence>
<evidence type="ECO:0000256" key="10">
    <source>
        <dbReference type="ARBA" id="ARBA00023180"/>
    </source>
</evidence>
<keyword evidence="13" id="KW-0418">Kinase</keyword>
<dbReference type="GO" id="GO:0016020">
    <property type="term" value="C:membrane"/>
    <property type="evidence" value="ECO:0007669"/>
    <property type="project" value="UniProtKB-SubCell"/>
</dbReference>
<dbReference type="Proteomes" id="UP001179952">
    <property type="component" value="Unassembled WGS sequence"/>
</dbReference>
<dbReference type="PROSITE" id="PS00107">
    <property type="entry name" value="PROTEIN_KINASE_ATP"/>
    <property type="match status" value="1"/>
</dbReference>
<name>A0AAV9BRW7_ACOGR</name>
<keyword evidence="13" id="KW-0675">Receptor</keyword>
<evidence type="ECO:0000256" key="1">
    <source>
        <dbReference type="ARBA" id="ARBA00004479"/>
    </source>
</evidence>
<evidence type="ECO:0000256" key="8">
    <source>
        <dbReference type="ARBA" id="ARBA00022989"/>
    </source>
</evidence>
<keyword evidence="7 11" id="KW-0067">ATP-binding</keyword>
<evidence type="ECO:0000256" key="4">
    <source>
        <dbReference type="ARBA" id="ARBA00022692"/>
    </source>
</evidence>
<organism evidence="13 14">
    <name type="scientific">Acorus gramineus</name>
    <name type="common">Dwarf sweet flag</name>
    <dbReference type="NCBI Taxonomy" id="55184"/>
    <lineage>
        <taxon>Eukaryota</taxon>
        <taxon>Viridiplantae</taxon>
        <taxon>Streptophyta</taxon>
        <taxon>Embryophyta</taxon>
        <taxon>Tracheophyta</taxon>
        <taxon>Spermatophyta</taxon>
        <taxon>Magnoliopsida</taxon>
        <taxon>Liliopsida</taxon>
        <taxon>Acoraceae</taxon>
        <taxon>Acorus</taxon>
    </lineage>
</organism>
<dbReference type="InterPro" id="IPR000719">
    <property type="entry name" value="Prot_kinase_dom"/>
</dbReference>
<evidence type="ECO:0000313" key="14">
    <source>
        <dbReference type="Proteomes" id="UP001179952"/>
    </source>
</evidence>
<dbReference type="InterPro" id="IPR045874">
    <property type="entry name" value="LRK10/LRL21-25-like"/>
</dbReference>
<evidence type="ECO:0000256" key="11">
    <source>
        <dbReference type="PROSITE-ProRule" id="PRU10141"/>
    </source>
</evidence>
<evidence type="ECO:0000313" key="13">
    <source>
        <dbReference type="EMBL" id="KAK1279465.1"/>
    </source>
</evidence>
<dbReference type="Gene3D" id="3.30.200.20">
    <property type="entry name" value="Phosphorylase Kinase, domain 1"/>
    <property type="match status" value="1"/>
</dbReference>
<evidence type="ECO:0000256" key="7">
    <source>
        <dbReference type="ARBA" id="ARBA00022840"/>
    </source>
</evidence>
<dbReference type="PANTHER" id="PTHR27009">
    <property type="entry name" value="RUST RESISTANCE KINASE LR10-RELATED"/>
    <property type="match status" value="1"/>
</dbReference>
<accession>A0AAV9BRW7</accession>
<keyword evidence="6 11" id="KW-0547">Nucleotide-binding</keyword>
<keyword evidence="2" id="KW-0723">Serine/threonine-protein kinase</keyword>
<evidence type="ECO:0000256" key="5">
    <source>
        <dbReference type="ARBA" id="ARBA00022729"/>
    </source>
</evidence>
<dbReference type="SUPFAM" id="SSF56112">
    <property type="entry name" value="Protein kinase-like (PK-like)"/>
    <property type="match status" value="1"/>
</dbReference>
<comment type="subcellular location">
    <subcellularLocation>
        <location evidence="1">Membrane</location>
        <topology evidence="1">Single-pass type I membrane protein</topology>
    </subcellularLocation>
</comment>
<keyword evidence="5" id="KW-0732">Signal</keyword>
<gene>
    <name evidence="13" type="ORF">QJS04_geneDACA002942</name>
</gene>
<dbReference type="AlphaFoldDB" id="A0AAV9BRW7"/>
<evidence type="ECO:0000256" key="3">
    <source>
        <dbReference type="ARBA" id="ARBA00022679"/>
    </source>
</evidence>
<dbReference type="InterPro" id="IPR011009">
    <property type="entry name" value="Kinase-like_dom_sf"/>
</dbReference>
<feature type="binding site" evidence="11">
    <location>
        <position position="73"/>
    </location>
    <ligand>
        <name>ATP</name>
        <dbReference type="ChEBI" id="CHEBI:30616"/>
    </ligand>
</feature>
<sequence>MLFFLIYKRHKYLRKKNCNIERFLKKYKTLIPTRYSYAEIKKMTNRFTEKLGQGGFGSVYKGSLSNGRLIAVKILSKSKGNGKEFINEVTTIGTIHHVNIVQLIGFCSEDSKRALIYDYMPNGSLEKYLYPRCNEESELSMENRLCSILYFTEVEPYFEVAEQVHCSNALDTLE</sequence>
<keyword evidence="4" id="KW-0812">Transmembrane</keyword>
<keyword evidence="14" id="KW-1185">Reference proteome</keyword>
<dbReference type="InterPro" id="IPR017441">
    <property type="entry name" value="Protein_kinase_ATP_BS"/>
</dbReference>
<dbReference type="FunFam" id="3.30.200.20:FF:000178">
    <property type="entry name" value="serine/threonine-protein kinase PBS1-like"/>
    <property type="match status" value="1"/>
</dbReference>
<dbReference type="GO" id="GO:0004674">
    <property type="term" value="F:protein serine/threonine kinase activity"/>
    <property type="evidence" value="ECO:0007669"/>
    <property type="project" value="UniProtKB-KW"/>
</dbReference>
<dbReference type="GO" id="GO:0005524">
    <property type="term" value="F:ATP binding"/>
    <property type="evidence" value="ECO:0007669"/>
    <property type="project" value="UniProtKB-UniRule"/>
</dbReference>
<protein>
    <submittedName>
        <fullName evidence="13">Receptor-like protein kinase</fullName>
    </submittedName>
</protein>
<keyword evidence="9" id="KW-0472">Membrane</keyword>
<dbReference type="Pfam" id="PF07714">
    <property type="entry name" value="PK_Tyr_Ser-Thr"/>
    <property type="match status" value="1"/>
</dbReference>
<proteinExistence type="predicted"/>
<evidence type="ECO:0000256" key="6">
    <source>
        <dbReference type="ARBA" id="ARBA00022741"/>
    </source>
</evidence>
<evidence type="ECO:0000256" key="9">
    <source>
        <dbReference type="ARBA" id="ARBA00023136"/>
    </source>
</evidence>